<dbReference type="AlphaFoldDB" id="A0A8T0E8T3"/>
<accession>A0A8T0E8T3</accession>
<evidence type="ECO:0000256" key="1">
    <source>
        <dbReference type="SAM" id="Phobius"/>
    </source>
</evidence>
<evidence type="ECO:0000259" key="2">
    <source>
        <dbReference type="PROSITE" id="PS50994"/>
    </source>
</evidence>
<reference evidence="3" key="2">
    <citation type="submission" date="2020-06" db="EMBL/GenBank/DDBJ databases">
        <authorList>
            <person name="Sheffer M."/>
        </authorList>
    </citation>
    <scope>NUCLEOTIDE SEQUENCE</scope>
</reference>
<dbReference type="InterPro" id="IPR041588">
    <property type="entry name" value="Integrase_H2C2"/>
</dbReference>
<reference evidence="3" key="1">
    <citation type="journal article" date="2020" name="bioRxiv">
        <title>Chromosome-level reference genome of the European wasp spider Argiope bruennichi: a resource for studies on range expansion and evolutionary adaptation.</title>
        <authorList>
            <person name="Sheffer M.M."/>
            <person name="Hoppe A."/>
            <person name="Krehenwinkel H."/>
            <person name="Uhl G."/>
            <person name="Kuss A.W."/>
            <person name="Jensen L."/>
            <person name="Jensen C."/>
            <person name="Gillespie R.G."/>
            <person name="Hoff K.J."/>
            <person name="Prost S."/>
        </authorList>
    </citation>
    <scope>NUCLEOTIDE SEQUENCE</scope>
</reference>
<dbReference type="PANTHER" id="PTHR38681:SF1">
    <property type="entry name" value="RETROVIRUS-RELATED POL POLYPROTEIN FROM TRANSPOSON 412-LIKE PROTEIN"/>
    <property type="match status" value="1"/>
</dbReference>
<dbReference type="Pfam" id="PF00665">
    <property type="entry name" value="rve"/>
    <property type="match status" value="1"/>
</dbReference>
<dbReference type="PANTHER" id="PTHR38681">
    <property type="entry name" value="RETROVIRUS-RELATED POL POLYPROTEIN FROM TRANSPOSON 412-LIKE PROTEIN-RELATED"/>
    <property type="match status" value="1"/>
</dbReference>
<gene>
    <name evidence="3" type="ORF">HNY73_021011</name>
</gene>
<dbReference type="GO" id="GO:0015074">
    <property type="term" value="P:DNA integration"/>
    <property type="evidence" value="ECO:0007669"/>
    <property type="project" value="InterPro"/>
</dbReference>
<keyword evidence="1" id="KW-1133">Transmembrane helix</keyword>
<keyword evidence="1" id="KW-0472">Membrane</keyword>
<name>A0A8T0E8T3_ARGBR</name>
<keyword evidence="4" id="KW-1185">Reference proteome</keyword>
<dbReference type="Pfam" id="PF17921">
    <property type="entry name" value="Integrase_H2C2"/>
    <property type="match status" value="1"/>
</dbReference>
<proteinExistence type="predicted"/>
<feature type="domain" description="Integrase catalytic" evidence="2">
    <location>
        <begin position="76"/>
        <end position="196"/>
    </location>
</feature>
<dbReference type="Gene3D" id="1.10.340.70">
    <property type="match status" value="1"/>
</dbReference>
<sequence>MCDVSRGTIRPYVPETFRKVVFDIIHWLSHPEGKTTAKLIKYRFIWPSLQNDCIRFSKNCIKCHKSKISTHSKPPVGQFPLVSARFSHIHLDIVGPLPPPDGHVYCLTCVDRFSRWTEVFPMSDMKFETCVETFLQGWIVRFGVPDIITTDQLLYGEPLRLPGEFFRSYKTSLAILEFIRQLKTKIQSLQPVPASNHAKHKVFLDNDLAVTIHVFVRRDSIRRPLERPYDRPYKVLSRTDKIFTLDMHGQNRTVTLDRFKPAYILNEHLDPAGVLPHLHSDIKPDMDEWSDFDYTSGRIITDLRNCFCGGPHHTLIHYKRDGNEGKSMQPDTVTNTGVPTVLLLTCSAYASCLFFSFGSVEPVERTYDVGVITLISRYYPDQLITVEVLIADTITTAPVAIPDADVRKGMQLRGLNLADTFENKSKIETLIGGEVFWWIIDASHVEQLNNTMTYYFWVPVRGPKSGTLAMSPPVEQHRKDDRLSLLTNLHRSYGQSDNGIQPYGQEAASVQQQFSQQHHRRNTNLDQKRSFASDKQFLMAAAIIVVASLFVFVLFVTTFR</sequence>
<dbReference type="InterPro" id="IPR001584">
    <property type="entry name" value="Integrase_cat-core"/>
</dbReference>
<dbReference type="InterPro" id="IPR012337">
    <property type="entry name" value="RNaseH-like_sf"/>
</dbReference>
<evidence type="ECO:0000313" key="4">
    <source>
        <dbReference type="Proteomes" id="UP000807504"/>
    </source>
</evidence>
<keyword evidence="1" id="KW-0812">Transmembrane</keyword>
<dbReference type="PROSITE" id="PS50994">
    <property type="entry name" value="INTEGRASE"/>
    <property type="match status" value="1"/>
</dbReference>
<evidence type="ECO:0000313" key="3">
    <source>
        <dbReference type="EMBL" id="KAF8768163.1"/>
    </source>
</evidence>
<dbReference type="InterPro" id="IPR036397">
    <property type="entry name" value="RNaseH_sf"/>
</dbReference>
<protein>
    <submittedName>
        <fullName evidence="3">Pro-Pol polyprotein like</fullName>
    </submittedName>
</protein>
<comment type="caution">
    <text evidence="3">The sequence shown here is derived from an EMBL/GenBank/DDBJ whole genome shotgun (WGS) entry which is preliminary data.</text>
</comment>
<dbReference type="EMBL" id="JABXBU010002230">
    <property type="protein sequence ID" value="KAF8768163.1"/>
    <property type="molecule type" value="Genomic_DNA"/>
</dbReference>
<organism evidence="3 4">
    <name type="scientific">Argiope bruennichi</name>
    <name type="common">Wasp spider</name>
    <name type="synonym">Aranea bruennichi</name>
    <dbReference type="NCBI Taxonomy" id="94029"/>
    <lineage>
        <taxon>Eukaryota</taxon>
        <taxon>Metazoa</taxon>
        <taxon>Ecdysozoa</taxon>
        <taxon>Arthropoda</taxon>
        <taxon>Chelicerata</taxon>
        <taxon>Arachnida</taxon>
        <taxon>Araneae</taxon>
        <taxon>Araneomorphae</taxon>
        <taxon>Entelegynae</taxon>
        <taxon>Araneoidea</taxon>
        <taxon>Araneidae</taxon>
        <taxon>Argiope</taxon>
    </lineage>
</organism>
<dbReference type="Proteomes" id="UP000807504">
    <property type="component" value="Unassembled WGS sequence"/>
</dbReference>
<dbReference type="SUPFAM" id="SSF53098">
    <property type="entry name" value="Ribonuclease H-like"/>
    <property type="match status" value="1"/>
</dbReference>
<dbReference type="GO" id="GO:0003676">
    <property type="term" value="F:nucleic acid binding"/>
    <property type="evidence" value="ECO:0007669"/>
    <property type="project" value="InterPro"/>
</dbReference>
<dbReference type="Gene3D" id="3.30.420.10">
    <property type="entry name" value="Ribonuclease H-like superfamily/Ribonuclease H"/>
    <property type="match status" value="1"/>
</dbReference>
<feature type="transmembrane region" description="Helical" evidence="1">
    <location>
        <begin position="537"/>
        <end position="559"/>
    </location>
</feature>